<sequence length="84" mass="9427">MADAVSGNATATQHHAIFDVINDLCLYMDPALKKRHAALAVMQFACDVEDLKGIAKHIQQPQQARICLYRNKPDEGYVDLHKCF</sequence>
<accession>A0A0L0UQU8</accession>
<name>A0A0L0UQU8_9BASI</name>
<organism evidence="1 2">
    <name type="scientific">Puccinia striiformis f. sp. tritici PST-78</name>
    <dbReference type="NCBI Taxonomy" id="1165861"/>
    <lineage>
        <taxon>Eukaryota</taxon>
        <taxon>Fungi</taxon>
        <taxon>Dikarya</taxon>
        <taxon>Basidiomycota</taxon>
        <taxon>Pucciniomycotina</taxon>
        <taxon>Pucciniomycetes</taxon>
        <taxon>Pucciniales</taxon>
        <taxon>Pucciniaceae</taxon>
        <taxon>Puccinia</taxon>
    </lineage>
</organism>
<evidence type="ECO:0000313" key="1">
    <source>
        <dbReference type="EMBL" id="KNE89296.1"/>
    </source>
</evidence>
<dbReference type="EMBL" id="AJIL01000406">
    <property type="protein sequence ID" value="KNE89296.1"/>
    <property type="molecule type" value="Genomic_DNA"/>
</dbReference>
<reference evidence="2" key="1">
    <citation type="submission" date="2014-03" db="EMBL/GenBank/DDBJ databases">
        <title>The Genome Sequence of Puccinia striiformis f. sp. tritici PST-78.</title>
        <authorList>
            <consortium name="The Broad Institute Genome Sequencing Platform"/>
            <person name="Cuomo C."/>
            <person name="Hulbert S."/>
            <person name="Chen X."/>
            <person name="Walker B."/>
            <person name="Young S.K."/>
            <person name="Zeng Q."/>
            <person name="Gargeya S."/>
            <person name="Fitzgerald M."/>
            <person name="Haas B."/>
            <person name="Abouelleil A."/>
            <person name="Alvarado L."/>
            <person name="Arachchi H.M."/>
            <person name="Berlin A.M."/>
            <person name="Chapman S.B."/>
            <person name="Goldberg J."/>
            <person name="Griggs A."/>
            <person name="Gujja S."/>
            <person name="Hansen M."/>
            <person name="Howarth C."/>
            <person name="Imamovic A."/>
            <person name="Larimer J."/>
            <person name="McCowan C."/>
            <person name="Montmayeur A."/>
            <person name="Murphy C."/>
            <person name="Neiman D."/>
            <person name="Pearson M."/>
            <person name="Priest M."/>
            <person name="Roberts A."/>
            <person name="Saif S."/>
            <person name="Shea T."/>
            <person name="Sisk P."/>
            <person name="Sykes S."/>
            <person name="Wortman J."/>
            <person name="Nusbaum C."/>
            <person name="Birren B."/>
        </authorList>
    </citation>
    <scope>NUCLEOTIDE SEQUENCE [LARGE SCALE GENOMIC DNA]</scope>
    <source>
        <strain evidence="2">race PST-78</strain>
    </source>
</reference>
<protein>
    <submittedName>
        <fullName evidence="1">Uncharacterized protein</fullName>
    </submittedName>
</protein>
<keyword evidence="2" id="KW-1185">Reference proteome</keyword>
<proteinExistence type="predicted"/>
<dbReference type="Proteomes" id="UP000054564">
    <property type="component" value="Unassembled WGS sequence"/>
</dbReference>
<comment type="caution">
    <text evidence="1">The sequence shown here is derived from an EMBL/GenBank/DDBJ whole genome shotgun (WGS) entry which is preliminary data.</text>
</comment>
<dbReference type="OrthoDB" id="1562405at2759"/>
<dbReference type="AlphaFoldDB" id="A0A0L0UQU8"/>
<dbReference type="STRING" id="1165861.A0A0L0UQU8"/>
<evidence type="ECO:0000313" key="2">
    <source>
        <dbReference type="Proteomes" id="UP000054564"/>
    </source>
</evidence>
<gene>
    <name evidence="1" type="ORF">PSTG_17241</name>
</gene>